<dbReference type="PRINTS" id="PR00086">
    <property type="entry name" value="LLDHDRGNASE"/>
</dbReference>
<feature type="binding site" evidence="3">
    <location>
        <begin position="8"/>
        <end position="13"/>
    </location>
    <ligand>
        <name>NAD(+)</name>
        <dbReference type="ChEBI" id="CHEBI:57540"/>
    </ligand>
</feature>
<dbReference type="PANTHER" id="PTHR43128:SF31">
    <property type="entry name" value="L-LACTATE DEHYDROGENASE"/>
    <property type="match status" value="1"/>
</dbReference>
<dbReference type="Pfam" id="PF00056">
    <property type="entry name" value="Ldh_1_N"/>
    <property type="match status" value="1"/>
</dbReference>
<dbReference type="EMBL" id="AEPV01000081">
    <property type="protein sequence ID" value="EFU73090.1"/>
    <property type="molecule type" value="Genomic_DNA"/>
</dbReference>
<evidence type="ECO:0000256" key="2">
    <source>
        <dbReference type="PIRSR" id="PIRSR000102-1"/>
    </source>
</evidence>
<feature type="domain" description="Lactate/malate dehydrogenase N-terminal" evidence="5">
    <location>
        <begin position="3"/>
        <end position="143"/>
    </location>
</feature>
<dbReference type="GO" id="GO:0006089">
    <property type="term" value="P:lactate metabolic process"/>
    <property type="evidence" value="ECO:0007669"/>
    <property type="project" value="TreeGrafter"/>
</dbReference>
<keyword evidence="8" id="KW-1185">Reference proteome</keyword>
<feature type="binding site" evidence="3">
    <location>
        <begin position="119"/>
        <end position="121"/>
    </location>
    <ligand>
        <name>NAD(+)</name>
        <dbReference type="ChEBI" id="CHEBI:57540"/>
    </ligand>
</feature>
<accession>E6LI87</accession>
<feature type="active site" description="Proton acceptor" evidence="2">
    <location>
        <position position="176"/>
    </location>
</feature>
<dbReference type="Proteomes" id="UP000010296">
    <property type="component" value="Unassembled WGS sequence"/>
</dbReference>
<dbReference type="PATRIC" id="fig|888064.11.peg.1399"/>
<protein>
    <submittedName>
        <fullName evidence="7">Lactate/malate dehydrogenase, NAD binding domain protein</fullName>
        <ecNumber evidence="7">1.1.1.-</ecNumber>
    </submittedName>
</protein>
<evidence type="ECO:0000313" key="7">
    <source>
        <dbReference type="EMBL" id="EFU73090.1"/>
    </source>
</evidence>
<evidence type="ECO:0000256" key="3">
    <source>
        <dbReference type="PIRSR" id="PIRSR000102-3"/>
    </source>
</evidence>
<evidence type="ECO:0000313" key="8">
    <source>
        <dbReference type="Proteomes" id="UP000010296"/>
    </source>
</evidence>
<dbReference type="GO" id="GO:0004459">
    <property type="term" value="F:L-lactate dehydrogenase (NAD+) activity"/>
    <property type="evidence" value="ECO:0007669"/>
    <property type="project" value="TreeGrafter"/>
</dbReference>
<evidence type="ECO:0000259" key="5">
    <source>
        <dbReference type="Pfam" id="PF00056"/>
    </source>
</evidence>
<dbReference type="PIRSF" id="PIRSF000102">
    <property type="entry name" value="Lac_mal_DH"/>
    <property type="match status" value="1"/>
</dbReference>
<feature type="binding site" evidence="3">
    <location>
        <position position="33"/>
    </location>
    <ligand>
        <name>NAD(+)</name>
        <dbReference type="ChEBI" id="CHEBI:57540"/>
    </ligand>
</feature>
<feature type="domain" description="Lactate/malate dehydrogenase C-terminal" evidence="6">
    <location>
        <begin position="146"/>
        <end position="291"/>
    </location>
</feature>
<keyword evidence="3" id="KW-0520">NAD</keyword>
<dbReference type="SUPFAM" id="SSF56327">
    <property type="entry name" value="LDH C-terminal domain-like"/>
    <property type="match status" value="1"/>
</dbReference>
<dbReference type="AlphaFoldDB" id="E6LI87"/>
<dbReference type="PANTHER" id="PTHR43128">
    <property type="entry name" value="L-2-HYDROXYCARBOXYLATE DEHYDROGENASE (NAD(P)(+))"/>
    <property type="match status" value="1"/>
</dbReference>
<comment type="similarity">
    <text evidence="1">Belongs to the LDH/MDH superfamily. LDH family.</text>
</comment>
<evidence type="ECO:0000256" key="4">
    <source>
        <dbReference type="RuleBase" id="RU003369"/>
    </source>
</evidence>
<evidence type="ECO:0000256" key="1">
    <source>
        <dbReference type="ARBA" id="ARBA00006054"/>
    </source>
</evidence>
<comment type="caution">
    <text evidence="7">The sequence shown here is derived from an EMBL/GenBank/DDBJ whole genome shotgun (WGS) entry which is preliminary data.</text>
</comment>
<dbReference type="RefSeq" id="WP_007209088.1">
    <property type="nucleotide sequence ID" value="NZ_GL622241.1"/>
</dbReference>
<organism evidence="7 8">
    <name type="scientific">Enterococcus italicus (strain DSM 15952 / CCUG 50447 / LMG 22039 / TP 1.5)</name>
    <dbReference type="NCBI Taxonomy" id="888064"/>
    <lineage>
        <taxon>Bacteria</taxon>
        <taxon>Bacillati</taxon>
        <taxon>Bacillota</taxon>
        <taxon>Bacilli</taxon>
        <taxon>Lactobacillales</taxon>
        <taxon>Enterococcaceae</taxon>
        <taxon>Enterococcus</taxon>
    </lineage>
</organism>
<dbReference type="Gene3D" id="3.40.50.720">
    <property type="entry name" value="NAD(P)-binding Rossmann-like Domain"/>
    <property type="match status" value="1"/>
</dbReference>
<dbReference type="InterPro" id="IPR001236">
    <property type="entry name" value="Lactate/malate_DH_N"/>
</dbReference>
<dbReference type="InterPro" id="IPR015955">
    <property type="entry name" value="Lactate_DH/Glyco_Ohase_4_C"/>
</dbReference>
<proteinExistence type="inferred from homology"/>
<dbReference type="HOGENOM" id="CLU_045401_1_2_9"/>
<dbReference type="InterPro" id="IPR001557">
    <property type="entry name" value="L-lactate/malate_DH"/>
</dbReference>
<dbReference type="Gene3D" id="3.90.110.10">
    <property type="entry name" value="Lactate dehydrogenase/glycoside hydrolase, family 4, C-terminal"/>
    <property type="match status" value="1"/>
</dbReference>
<dbReference type="InterPro" id="IPR022383">
    <property type="entry name" value="Lactate/malate_DH_C"/>
</dbReference>
<evidence type="ECO:0000259" key="6">
    <source>
        <dbReference type="Pfam" id="PF02866"/>
    </source>
</evidence>
<dbReference type="EC" id="1.1.1.-" evidence="7"/>
<keyword evidence="4 7" id="KW-0560">Oxidoreductase</keyword>
<gene>
    <name evidence="7" type="ORF">HMPREF9088_2077</name>
</gene>
<dbReference type="InterPro" id="IPR036291">
    <property type="entry name" value="NAD(P)-bd_dom_sf"/>
</dbReference>
<dbReference type="OrthoDB" id="9802969at2"/>
<sequence length="305" mass="33475">MKRIGIIGVGHVGSTVAHTLIERQIADELYLFDEKTNLVESECFDLWAGQIGTHTTTRLYAGTSNSLAELDVLVFAVGDIAVLNGQGTRFDELAITKQAAEQWGPIIRASKFHGILLTITNPCDVITRYLQELTGLPKSKIFGTGTSLDTARFKHAVGEILTIAPDSVDGLILGEHGETQFIAWHATSIGYRPILEQISPEQQEKIEALTFALGEKTFTGKGYTSYGIANQAAQIIDAILTDSHRIFPLSVYHQEANLYIGHAAKVGAQGIEESYPPILSSDEKQKWAISVNWIQTMYDAIDQKE</sequence>
<name>E6LI87_ENTI1</name>
<dbReference type="STRING" id="888064.HMPREF9088_2077"/>
<dbReference type="eggNOG" id="COG0039">
    <property type="taxonomic scope" value="Bacteria"/>
</dbReference>
<dbReference type="SUPFAM" id="SSF51735">
    <property type="entry name" value="NAD(P)-binding Rossmann-fold domains"/>
    <property type="match status" value="1"/>
</dbReference>
<dbReference type="Pfam" id="PF02866">
    <property type="entry name" value="Ldh_1_C"/>
    <property type="match status" value="1"/>
</dbReference>
<reference evidence="7 8" key="1">
    <citation type="submission" date="2010-12" db="EMBL/GenBank/DDBJ databases">
        <authorList>
            <person name="Muzny D."/>
            <person name="Qin X."/>
            <person name="Deng J."/>
            <person name="Jiang H."/>
            <person name="Liu Y."/>
            <person name="Qu J."/>
            <person name="Song X.-Z."/>
            <person name="Zhang L."/>
            <person name="Thornton R."/>
            <person name="Coyle M."/>
            <person name="Francisco L."/>
            <person name="Jackson L."/>
            <person name="Javaid M."/>
            <person name="Korchina V."/>
            <person name="Kovar C."/>
            <person name="Mata R."/>
            <person name="Mathew T."/>
            <person name="Ngo R."/>
            <person name="Nguyen L."/>
            <person name="Nguyen N."/>
            <person name="Okwuonu G."/>
            <person name="Ongeri F."/>
            <person name="Pham C."/>
            <person name="Simmons D."/>
            <person name="Wilczek-Boney K."/>
            <person name="Hale W."/>
            <person name="Jakkamsetti A."/>
            <person name="Pham P."/>
            <person name="Ruth R."/>
            <person name="San Lucas F."/>
            <person name="Warren J."/>
            <person name="Zhang J."/>
            <person name="Zhao Z."/>
            <person name="Zhou C."/>
            <person name="Zhu D."/>
            <person name="Lee S."/>
            <person name="Bess C."/>
            <person name="Blankenburg K."/>
            <person name="Forbes L."/>
            <person name="Fu Q."/>
            <person name="Gubbala S."/>
            <person name="Hirani K."/>
            <person name="Jayaseelan J.C."/>
            <person name="Lara F."/>
            <person name="Munidasa M."/>
            <person name="Palculict T."/>
            <person name="Patil S."/>
            <person name="Pu L.-L."/>
            <person name="Saada N."/>
            <person name="Tang L."/>
            <person name="Weissenberger G."/>
            <person name="Zhu Y."/>
            <person name="Hemphill L."/>
            <person name="Shang Y."/>
            <person name="Youmans B."/>
            <person name="Ayvaz T."/>
            <person name="Ross M."/>
            <person name="Santibanez J."/>
            <person name="Aqrawi P."/>
            <person name="Gross S."/>
            <person name="Joshi V."/>
            <person name="Fowler G."/>
            <person name="Nazareth L."/>
            <person name="Reid J."/>
            <person name="Worley K."/>
            <person name="Petrosino J."/>
            <person name="Highlander S."/>
            <person name="Gibbs R."/>
        </authorList>
    </citation>
    <scope>NUCLEOTIDE SEQUENCE [LARGE SCALE GENOMIC DNA]</scope>
    <source>
        <strain evidence="8">DSM 15952 / CCUG 50447 / LMG 22039 / TP 1.5</strain>
    </source>
</reference>